<evidence type="ECO:0000313" key="1">
    <source>
        <dbReference type="EMBL" id="QPQ54850.1"/>
    </source>
</evidence>
<name>A0A7T2LLT2_9SPHN</name>
<accession>A0A7T2LLT2</accession>
<dbReference type="KEGG" id="sflv:IC614_11090"/>
<proteinExistence type="predicted"/>
<keyword evidence="2" id="KW-1185">Reference proteome</keyword>
<dbReference type="Proteomes" id="UP000594873">
    <property type="component" value="Chromosome"/>
</dbReference>
<protein>
    <submittedName>
        <fullName evidence="1">Uncharacterized protein</fullName>
    </submittedName>
</protein>
<sequence length="149" mass="16495">MGFLNSAIIGAKACPRHISVHHKGSEHFVRVNTVSSATSFQMMITAEQASDAFLARLSQELEAAPGNSEPLTRAQAMDILRWLTASHYHAAMQLVRLREAGFDLYRDDGKAMGGWIVEETENGNRMEVARLRLEEDAAAKDDPKRDVSP</sequence>
<dbReference type="AlphaFoldDB" id="A0A7T2LLT2"/>
<organism evidence="1 2">
    <name type="scientific">Allosphingosinicella flava</name>
    <dbReference type="NCBI Taxonomy" id="2771430"/>
    <lineage>
        <taxon>Bacteria</taxon>
        <taxon>Pseudomonadati</taxon>
        <taxon>Pseudomonadota</taxon>
        <taxon>Alphaproteobacteria</taxon>
        <taxon>Sphingomonadales</taxon>
        <taxon>Sphingomonadaceae</taxon>
        <taxon>Allosphingosinicella</taxon>
    </lineage>
</organism>
<reference evidence="1 2" key="1">
    <citation type="submission" date="2020-11" db="EMBL/GenBank/DDBJ databases">
        <title>Genome seq and assembly of Sphingosinicella sp.</title>
        <authorList>
            <person name="Chhetri G."/>
        </authorList>
    </citation>
    <scope>NUCLEOTIDE SEQUENCE [LARGE SCALE GENOMIC DNA]</scope>
    <source>
        <strain evidence="1 2">UDD2</strain>
    </source>
</reference>
<dbReference type="EMBL" id="CP065592">
    <property type="protein sequence ID" value="QPQ54850.1"/>
    <property type="molecule type" value="Genomic_DNA"/>
</dbReference>
<evidence type="ECO:0000313" key="2">
    <source>
        <dbReference type="Proteomes" id="UP000594873"/>
    </source>
</evidence>
<gene>
    <name evidence="1" type="ORF">IC614_11090</name>
</gene>